<dbReference type="RefSeq" id="WP_215921696.1">
    <property type="nucleotide sequence ID" value="NZ_JAHKNI010000011.1"/>
</dbReference>
<evidence type="ECO:0000313" key="2">
    <source>
        <dbReference type="Proteomes" id="UP000733379"/>
    </source>
</evidence>
<reference evidence="1 2" key="1">
    <citation type="submission" date="2021-06" db="EMBL/GenBank/DDBJ databases">
        <title>Actinomycetes sequencing.</title>
        <authorList>
            <person name="Shan Q."/>
        </authorList>
    </citation>
    <scope>NUCLEOTIDE SEQUENCE [LARGE SCALE GENOMIC DNA]</scope>
    <source>
        <strain evidence="1 2">NEAU-G5</strain>
    </source>
</reference>
<proteinExistence type="predicted"/>
<sequence>MALISAVVCPHPPGLVPAVAGDAAGDWDRVRRACMDAVRGLDIPVWGPETYREGREKFFEERLKAATTPEVVVIVGGAEVTRSYDPSGAYASLRAAGMDWEYGWEGSGPPEPMPPTLSIGYWLLCTAKPAGIIVTKDVVLQSVAFDASPQECADLGRELAGRADRVAMLVLGEGSAIRGVTTRPHPESRAGYHDREVARALSEANTEWLAGLRPQASRPVNATGRAAWQVLAGAAGGQRFRSEMLHRPGSGEVGYFVVKWLRDTMIR</sequence>
<accession>A0ABS6B6F3</accession>
<dbReference type="Gene3D" id="3.40.830.10">
    <property type="entry name" value="LigB-like"/>
    <property type="match status" value="1"/>
</dbReference>
<gene>
    <name evidence="1" type="ORF">KO481_29875</name>
</gene>
<comment type="caution">
    <text evidence="1">The sequence shown here is derived from an EMBL/GenBank/DDBJ whole genome shotgun (WGS) entry which is preliminary data.</text>
</comment>
<organism evidence="1 2">
    <name type="scientific">Nocardia albiluteola</name>
    <dbReference type="NCBI Taxonomy" id="2842303"/>
    <lineage>
        <taxon>Bacteria</taxon>
        <taxon>Bacillati</taxon>
        <taxon>Actinomycetota</taxon>
        <taxon>Actinomycetes</taxon>
        <taxon>Mycobacteriales</taxon>
        <taxon>Nocardiaceae</taxon>
        <taxon>Nocardia</taxon>
    </lineage>
</organism>
<evidence type="ECO:0000313" key="1">
    <source>
        <dbReference type="EMBL" id="MBU3065723.1"/>
    </source>
</evidence>
<keyword evidence="2" id="KW-1185">Reference proteome</keyword>
<evidence type="ECO:0008006" key="3">
    <source>
        <dbReference type="Google" id="ProtNLM"/>
    </source>
</evidence>
<dbReference type="SUPFAM" id="SSF53213">
    <property type="entry name" value="LigB-like"/>
    <property type="match status" value="1"/>
</dbReference>
<dbReference type="EMBL" id="JAHKNI010000011">
    <property type="protein sequence ID" value="MBU3065723.1"/>
    <property type="molecule type" value="Genomic_DNA"/>
</dbReference>
<name>A0ABS6B6F3_9NOCA</name>
<protein>
    <recommendedName>
        <fullName evidence="3">Extradiol ring-cleavage dioxygenase class III enzyme subunit B domain-containing protein</fullName>
    </recommendedName>
</protein>
<dbReference type="Proteomes" id="UP000733379">
    <property type="component" value="Unassembled WGS sequence"/>
</dbReference>